<sequence length="243" mass="28025">MGTKMTLHRYSPVTKDWEETLLFVDQNFLDTYGKVNPTIPTGHTYEINKGLLKVYLNGKRLNEGISYNEVDDQHIQLLLGADESGNPLNLKIGDQIFIEVYKNQYCSRGQATVSGTEFYELKKEITDARRFKDGDEPSRTLDERLDEIQRQLEVVYGGTAEVDIAYEHNSRDQITREIITGDYSLVREFTYYEDEDPHIKGEMKTETIYYTDSSGSLLNKVTKGYSYDPATRRLLRTSVRVDT</sequence>
<proteinExistence type="predicted"/>
<name>A0A9Q4HC93_BACSC</name>
<evidence type="ECO:0000313" key="1">
    <source>
        <dbReference type="EMBL" id="MCY8119627.1"/>
    </source>
</evidence>
<protein>
    <submittedName>
        <fullName evidence="1">Uncharacterized protein</fullName>
    </submittedName>
</protein>
<reference evidence="1" key="1">
    <citation type="submission" date="2022-02" db="EMBL/GenBank/DDBJ databases">
        <title>Crop Bioprotection Bacillus Genome Sequencing.</title>
        <authorList>
            <person name="Dunlap C."/>
        </authorList>
    </citation>
    <scope>NUCLEOTIDE SEQUENCE</scope>
    <source>
        <strain evidence="1">M18B4</strain>
    </source>
</reference>
<dbReference type="AlphaFoldDB" id="A0A9Q4HC93"/>
<organism evidence="1 2">
    <name type="scientific">Bacillus spizizenii</name>
    <name type="common">Bacillus subtilis subsp. spizizenii</name>
    <dbReference type="NCBI Taxonomy" id="96241"/>
    <lineage>
        <taxon>Bacteria</taxon>
        <taxon>Bacillati</taxon>
        <taxon>Bacillota</taxon>
        <taxon>Bacilli</taxon>
        <taxon>Bacillales</taxon>
        <taxon>Bacillaceae</taxon>
        <taxon>Bacillus</taxon>
    </lineage>
</organism>
<accession>A0A9Q4HC93</accession>
<dbReference type="Proteomes" id="UP001070352">
    <property type="component" value="Unassembled WGS sequence"/>
</dbReference>
<dbReference type="EMBL" id="JALANJ010000003">
    <property type="protein sequence ID" value="MCY8119627.1"/>
    <property type="molecule type" value="Genomic_DNA"/>
</dbReference>
<comment type="caution">
    <text evidence="1">The sequence shown here is derived from an EMBL/GenBank/DDBJ whole genome shotgun (WGS) entry which is preliminary data.</text>
</comment>
<gene>
    <name evidence="1" type="ORF">MOC45_03235</name>
</gene>
<evidence type="ECO:0000313" key="2">
    <source>
        <dbReference type="Proteomes" id="UP001070352"/>
    </source>
</evidence>